<sequence length="97" mass="10046">HHAGSQIHVTTPVIVPITIPESSGGGDSETGHTEVDTEDCFCLVPGIGRNLCVCVTVVLALILPRGDMDVELVGCCVGLQCACTELKILSSDSTHSS</sequence>
<evidence type="ECO:0000313" key="2">
    <source>
        <dbReference type="Proteomes" id="UP000030710"/>
    </source>
</evidence>
<accession>U1NBX4</accession>
<gene>
    <name evidence="1" type="ORF">J07HQW2_00612</name>
</gene>
<dbReference type="EMBL" id="KE356561">
    <property type="protein sequence ID" value="ERG94178.1"/>
    <property type="molecule type" value="Genomic_DNA"/>
</dbReference>
<dbReference type="Proteomes" id="UP000030710">
    <property type="component" value="Unassembled WGS sequence"/>
</dbReference>
<organism evidence="1 2">
    <name type="scientific">Haloquadratum walsbyi J07HQW2</name>
    <dbReference type="NCBI Taxonomy" id="1238425"/>
    <lineage>
        <taxon>Archaea</taxon>
        <taxon>Methanobacteriati</taxon>
        <taxon>Methanobacteriota</taxon>
        <taxon>Stenosarchaea group</taxon>
        <taxon>Halobacteria</taxon>
        <taxon>Halobacteriales</taxon>
        <taxon>Haloferacaceae</taxon>
        <taxon>Haloquadratum</taxon>
    </lineage>
</organism>
<feature type="non-terminal residue" evidence="1">
    <location>
        <position position="1"/>
    </location>
</feature>
<protein>
    <submittedName>
        <fullName evidence="1">Uncharacterized protein</fullName>
    </submittedName>
</protein>
<dbReference type="HOGENOM" id="CLU_2338255_0_0_2"/>
<reference evidence="1 2" key="1">
    <citation type="journal article" date="2013" name="PLoS ONE">
        <title>Assembly-driven community genomics of a hypersaline microbial ecosystem.</title>
        <authorList>
            <person name="Podell S."/>
            <person name="Ugalde J.A."/>
            <person name="Narasingarao P."/>
            <person name="Banfield J.F."/>
            <person name="Heidelberg K.B."/>
            <person name="Allen E.E."/>
        </authorList>
    </citation>
    <scope>NUCLEOTIDE SEQUENCE [LARGE SCALE GENOMIC DNA]</scope>
    <source>
        <strain evidence="2">J07HQW2</strain>
    </source>
</reference>
<dbReference type="AlphaFoldDB" id="U1NBX4"/>
<evidence type="ECO:0000313" key="1">
    <source>
        <dbReference type="EMBL" id="ERG94178.1"/>
    </source>
</evidence>
<name>U1NBX4_9EURY</name>
<proteinExistence type="predicted"/>